<organism evidence="3 4">
    <name type="scientific">Calocera viscosa (strain TUFC12733)</name>
    <dbReference type="NCBI Taxonomy" id="1330018"/>
    <lineage>
        <taxon>Eukaryota</taxon>
        <taxon>Fungi</taxon>
        <taxon>Dikarya</taxon>
        <taxon>Basidiomycota</taxon>
        <taxon>Agaricomycotina</taxon>
        <taxon>Dacrymycetes</taxon>
        <taxon>Dacrymycetales</taxon>
        <taxon>Dacrymycetaceae</taxon>
        <taxon>Calocera</taxon>
    </lineage>
</organism>
<dbReference type="GO" id="GO:0000294">
    <property type="term" value="P:nuclear-transcribed mRNA catabolic process, RNase MRP-dependent"/>
    <property type="evidence" value="ECO:0007669"/>
    <property type="project" value="TreeGrafter"/>
</dbReference>
<dbReference type="GO" id="GO:0000172">
    <property type="term" value="C:ribonuclease MRP complex"/>
    <property type="evidence" value="ECO:0007669"/>
    <property type="project" value="InterPro"/>
</dbReference>
<proteinExistence type="predicted"/>
<evidence type="ECO:0000256" key="1">
    <source>
        <dbReference type="SAM" id="MobiDB-lite"/>
    </source>
</evidence>
<sequence length="362" mass="40482">MDGVHSDSLYGRGVLPPELISVIDLELKTLRTTSRTTHSLSSVLDAEFALLDRVYYKGNSQHRSGIFWKRAAEIRRLARRAHDVKLEGLIDKFRESFFADPKNIKRVAWTKVPRQDQIHEVLQRLSSVSHLFAHAIDRCRAAYSWFVGQLRSTAFFPLAMTLIAIVARLHSVFSSLAVELVKAWQSIDSLYQRLPLELGVTRKSSPKVSRALHSLLGAEVALPSLPSGSKLAPFARETGDDLGLSISREALPVPEEKNVADVAGSQPFPSSDALTLLEEEEEDMPMDVFREDMIEDVSAVDKMAEEQQIHRPEPLQSMEEPELMPQLLQVDDTVPAPPPVTPARKKKKRKTGGDEIDAIFGF</sequence>
<dbReference type="EMBL" id="KV417290">
    <property type="protein sequence ID" value="KZO95176.1"/>
    <property type="molecule type" value="Genomic_DNA"/>
</dbReference>
<gene>
    <name evidence="3" type="ORF">CALVIDRAFT_599328</name>
</gene>
<dbReference type="InterPro" id="IPR027951">
    <property type="entry name" value="Nepro_N"/>
</dbReference>
<feature type="region of interest" description="Disordered" evidence="1">
    <location>
        <begin position="331"/>
        <end position="362"/>
    </location>
</feature>
<dbReference type="OrthoDB" id="114080at2759"/>
<name>A0A167KZG0_CALVF</name>
<dbReference type="STRING" id="1330018.A0A167KZG0"/>
<dbReference type="GO" id="GO:0042134">
    <property type="term" value="F:rRNA primary transcript binding"/>
    <property type="evidence" value="ECO:0007669"/>
    <property type="project" value="InterPro"/>
</dbReference>
<keyword evidence="4" id="KW-1185">Reference proteome</keyword>
<dbReference type="PANTHER" id="PTHR37792">
    <property type="entry name" value="RIBONUCLEASE MRP PROTEIN SUBUNIT RMP1"/>
    <property type="match status" value="1"/>
</dbReference>
<reference evidence="3 4" key="1">
    <citation type="journal article" date="2016" name="Mol. Biol. Evol.">
        <title>Comparative Genomics of Early-Diverging Mushroom-Forming Fungi Provides Insights into the Origins of Lignocellulose Decay Capabilities.</title>
        <authorList>
            <person name="Nagy L.G."/>
            <person name="Riley R."/>
            <person name="Tritt A."/>
            <person name="Adam C."/>
            <person name="Daum C."/>
            <person name="Floudas D."/>
            <person name="Sun H."/>
            <person name="Yadav J.S."/>
            <person name="Pangilinan J."/>
            <person name="Larsson K.H."/>
            <person name="Matsuura K."/>
            <person name="Barry K."/>
            <person name="Labutti K."/>
            <person name="Kuo R."/>
            <person name="Ohm R.A."/>
            <person name="Bhattacharya S.S."/>
            <person name="Shirouzu T."/>
            <person name="Yoshinaga Y."/>
            <person name="Martin F.M."/>
            <person name="Grigoriev I.V."/>
            <person name="Hibbett D.S."/>
        </authorList>
    </citation>
    <scope>NUCLEOTIDE SEQUENCE [LARGE SCALE GENOMIC DNA]</scope>
    <source>
        <strain evidence="3 4">TUFC12733</strain>
    </source>
</reference>
<protein>
    <recommendedName>
        <fullName evidence="2">Nucleolus and neural progenitor protein-like N-terminal domain-containing protein</fullName>
    </recommendedName>
</protein>
<dbReference type="GO" id="GO:0000466">
    <property type="term" value="P:maturation of 5.8S rRNA from tricistronic rRNA transcript (SSU-rRNA, 5.8S rRNA, LSU-rRNA)"/>
    <property type="evidence" value="ECO:0007669"/>
    <property type="project" value="TreeGrafter"/>
</dbReference>
<dbReference type="PANTHER" id="PTHR37792:SF1">
    <property type="entry name" value="RIBONUCLEASE MRP PROTEIN SUBUNIT RMP1"/>
    <property type="match status" value="1"/>
</dbReference>
<dbReference type="InterPro" id="IPR047205">
    <property type="entry name" value="RMP1"/>
</dbReference>
<evidence type="ECO:0000259" key="2">
    <source>
        <dbReference type="Pfam" id="PF14780"/>
    </source>
</evidence>
<dbReference type="Pfam" id="PF14780">
    <property type="entry name" value="NEPRO_N"/>
    <property type="match status" value="1"/>
</dbReference>
<evidence type="ECO:0000313" key="4">
    <source>
        <dbReference type="Proteomes" id="UP000076738"/>
    </source>
</evidence>
<accession>A0A167KZG0</accession>
<dbReference type="Proteomes" id="UP000076738">
    <property type="component" value="Unassembled WGS sequence"/>
</dbReference>
<evidence type="ECO:0000313" key="3">
    <source>
        <dbReference type="EMBL" id="KZO95176.1"/>
    </source>
</evidence>
<feature type="domain" description="Nucleolus and neural progenitor protein-like N-terminal" evidence="2">
    <location>
        <begin position="33"/>
        <end position="185"/>
    </location>
</feature>
<dbReference type="AlphaFoldDB" id="A0A167KZG0"/>